<feature type="transmembrane region" description="Helical" evidence="1">
    <location>
        <begin position="90"/>
        <end position="111"/>
    </location>
</feature>
<accession>A0A1G5KRM7</accession>
<dbReference type="AlphaFoldDB" id="A0A1G5KRM7"/>
<sequence length="169" mass="18649">MKIIESLIAYSYEGFFMAGAGLSLLGIKLKINKLLSIAFIYGFFVFSIRNMYFILGIPLGTHVFILMTVFTLLLRGIAKTNLLTSIIATLMSTLLIFWGEGVFLFPAVMILKIDPIVFSSARLGYTLLGIVLSDILLIIAFIIGYCLNKPLINLSGDKSDIGDKHEATK</sequence>
<name>A0A1G5KRM7_9FIRM</name>
<proteinExistence type="predicted"/>
<dbReference type="EMBL" id="FMUS01000030">
    <property type="protein sequence ID" value="SCZ03303.1"/>
    <property type="molecule type" value="Genomic_DNA"/>
</dbReference>
<dbReference type="Proteomes" id="UP000198636">
    <property type="component" value="Unassembled WGS sequence"/>
</dbReference>
<feature type="transmembrane region" description="Helical" evidence="1">
    <location>
        <begin position="6"/>
        <end position="27"/>
    </location>
</feature>
<gene>
    <name evidence="2" type="ORF">SAMN03080606_03725</name>
</gene>
<keyword evidence="1" id="KW-0472">Membrane</keyword>
<dbReference type="RefSeq" id="WP_091546623.1">
    <property type="nucleotide sequence ID" value="NZ_FMUS01000030.1"/>
</dbReference>
<dbReference type="OrthoDB" id="1958092at2"/>
<feature type="transmembrane region" description="Helical" evidence="1">
    <location>
        <begin position="59"/>
        <end position="78"/>
    </location>
</feature>
<dbReference type="STRING" id="1120976.SAMN03080606_03725"/>
<protein>
    <submittedName>
        <fullName evidence="2">Uncharacterized protein</fullName>
    </submittedName>
</protein>
<evidence type="ECO:0000313" key="2">
    <source>
        <dbReference type="EMBL" id="SCZ03303.1"/>
    </source>
</evidence>
<evidence type="ECO:0000256" key="1">
    <source>
        <dbReference type="SAM" id="Phobius"/>
    </source>
</evidence>
<keyword evidence="3" id="KW-1185">Reference proteome</keyword>
<keyword evidence="1" id="KW-1133">Transmembrane helix</keyword>
<feature type="transmembrane region" description="Helical" evidence="1">
    <location>
        <begin position="123"/>
        <end position="147"/>
    </location>
</feature>
<reference evidence="2 3" key="1">
    <citation type="submission" date="2016-10" db="EMBL/GenBank/DDBJ databases">
        <authorList>
            <person name="de Groot N.N."/>
        </authorList>
    </citation>
    <scope>NUCLEOTIDE SEQUENCE [LARGE SCALE GENOMIC DNA]</scope>
    <source>
        <strain evidence="2 3">DSM 18978</strain>
    </source>
</reference>
<keyword evidence="1" id="KW-0812">Transmembrane</keyword>
<evidence type="ECO:0000313" key="3">
    <source>
        <dbReference type="Proteomes" id="UP000198636"/>
    </source>
</evidence>
<organism evidence="2 3">
    <name type="scientific">Alkaliphilus peptidifermentans DSM 18978</name>
    <dbReference type="NCBI Taxonomy" id="1120976"/>
    <lineage>
        <taxon>Bacteria</taxon>
        <taxon>Bacillati</taxon>
        <taxon>Bacillota</taxon>
        <taxon>Clostridia</taxon>
        <taxon>Peptostreptococcales</taxon>
        <taxon>Natronincolaceae</taxon>
        <taxon>Alkaliphilus</taxon>
    </lineage>
</organism>